<evidence type="ECO:0000313" key="1">
    <source>
        <dbReference type="EMBL" id="SVD73303.1"/>
    </source>
</evidence>
<reference evidence="1" key="1">
    <citation type="submission" date="2018-05" db="EMBL/GenBank/DDBJ databases">
        <authorList>
            <person name="Lanie J.A."/>
            <person name="Ng W.-L."/>
            <person name="Kazmierczak K.M."/>
            <person name="Andrzejewski T.M."/>
            <person name="Davidsen T.M."/>
            <person name="Wayne K.J."/>
            <person name="Tettelin H."/>
            <person name="Glass J.I."/>
            <person name="Rusch D."/>
            <person name="Podicherti R."/>
            <person name="Tsui H.-C.T."/>
            <person name="Winkler M.E."/>
        </authorList>
    </citation>
    <scope>NUCLEOTIDE SEQUENCE</scope>
</reference>
<dbReference type="AlphaFoldDB" id="A0A382XQN4"/>
<name>A0A382XQN4_9ZZZZ</name>
<accession>A0A382XQN4</accession>
<dbReference type="EMBL" id="UINC01169655">
    <property type="protein sequence ID" value="SVD73303.1"/>
    <property type="molecule type" value="Genomic_DNA"/>
</dbReference>
<feature type="non-terminal residue" evidence="1">
    <location>
        <position position="1"/>
    </location>
</feature>
<organism evidence="1">
    <name type="scientific">marine metagenome</name>
    <dbReference type="NCBI Taxonomy" id="408172"/>
    <lineage>
        <taxon>unclassified sequences</taxon>
        <taxon>metagenomes</taxon>
        <taxon>ecological metagenomes</taxon>
    </lineage>
</organism>
<protein>
    <recommendedName>
        <fullName evidence="2">DUF4162 domain-containing protein</fullName>
    </recommendedName>
</protein>
<gene>
    <name evidence="1" type="ORF">METZ01_LOCUS426157</name>
</gene>
<sequence length="105" mass="11620">IVLVNGEVRVDARLDDIAQTSDATLIIENAVPNIDSMLNQLDGVKQVKCELTSDGNYSCEIVGETGVDLCPAIYDLARSEKWPVRELRRDVRTLETVFNDLVTIA</sequence>
<evidence type="ECO:0008006" key="2">
    <source>
        <dbReference type="Google" id="ProtNLM"/>
    </source>
</evidence>
<proteinExistence type="predicted"/>